<evidence type="ECO:0008006" key="2">
    <source>
        <dbReference type="Google" id="ProtNLM"/>
    </source>
</evidence>
<dbReference type="EMBL" id="KX883488">
    <property type="protein sequence ID" value="APG77038.1"/>
    <property type="molecule type" value="Genomic_RNA"/>
</dbReference>
<protein>
    <recommendedName>
        <fullName evidence="2">Maturation protein</fullName>
    </recommendedName>
</protein>
<proteinExistence type="predicted"/>
<sequence length="367" mass="41608">MSRYRTRSVQGYATASYNSNQYDIYPTVMSEYCRDTIGNRNGVNWLELEKFLLIEGSINDGGFFNVSGAPDVVRHRTGFHSVSTPLNNQATTNRLLANGPAKPDIYLPVSIFELKDIPSMLKHAGDLLHKLKRPSGLTKPQELASANLAYQFGWRPLLDDIFTMFKFQEMMDKRKRKLMRAASTDGLRSRVTVGSGVETEGGSAVVNSTWGFYLSLPFVEERSYTEWATCRWHMREGVDIGHIMDHHGDFRNVIGGGLGAIPINVWKALPWSWIIDWFSNLSHILEANRNLIDFQPSMMAAMRSYETNRVFEPHPNTGNSSIVVRGTRKTRSVLTSNRPYPTLKLPLIDNFRAGILSSLLVLRMERK</sequence>
<organism evidence="1">
    <name type="scientific">Beihai levi-like virus 3</name>
    <dbReference type="NCBI Taxonomy" id="1922416"/>
    <lineage>
        <taxon>Viruses</taxon>
        <taxon>Riboviria</taxon>
    </lineage>
</organism>
<evidence type="ECO:0000313" key="1">
    <source>
        <dbReference type="EMBL" id="APG77038.1"/>
    </source>
</evidence>
<accession>A0A1L3KI02</accession>
<reference evidence="1" key="1">
    <citation type="journal article" date="2016" name="Nature">
        <title>Redefining the invertebrate RNA virosphere.</title>
        <authorList>
            <person name="Shi M."/>
            <person name="Lin X.D."/>
            <person name="Tian J.H."/>
            <person name="Chen L.J."/>
            <person name="Chen X."/>
            <person name="Li C.X."/>
            <person name="Qin X.C."/>
            <person name="Li J."/>
            <person name="Cao J.P."/>
            <person name="Eden J.S."/>
            <person name="Buchmann J."/>
            <person name="Wang W."/>
            <person name="Xu J."/>
            <person name="Holmes E.C."/>
            <person name="Zhang Y.Z."/>
        </authorList>
    </citation>
    <scope>NUCLEOTIDE SEQUENCE</scope>
    <source>
        <strain evidence="1">BHTSS17989</strain>
    </source>
</reference>
<name>A0A1L3KI02_9VIRU</name>